<evidence type="ECO:0000256" key="6">
    <source>
        <dbReference type="ARBA" id="ARBA00022691"/>
    </source>
</evidence>
<keyword evidence="4" id="KW-0489">Methyltransferase</keyword>
<evidence type="ECO:0000256" key="1">
    <source>
        <dbReference type="ARBA" id="ARBA00004123"/>
    </source>
</evidence>
<dbReference type="InterPro" id="IPR055197">
    <property type="entry name" value="PHDvar_NSD"/>
</dbReference>
<keyword evidence="11" id="KW-0539">Nucleus</keyword>
<dbReference type="CDD" id="cd15566">
    <property type="entry name" value="PHD3_NSD"/>
    <property type="match status" value="1"/>
</dbReference>
<evidence type="ECO:0000313" key="15">
    <source>
        <dbReference type="Proteomes" id="UP000050640"/>
    </source>
</evidence>
<keyword evidence="10" id="KW-0862">Zinc</keyword>
<keyword evidence="5" id="KW-0808">Transferase</keyword>
<dbReference type="Pfam" id="PF23004">
    <property type="entry name" value="PHDvar_NSD"/>
    <property type="match status" value="1"/>
</dbReference>
<keyword evidence="7" id="KW-0479">Metal-binding</keyword>
<dbReference type="GO" id="GO:0005694">
    <property type="term" value="C:chromosome"/>
    <property type="evidence" value="ECO:0007669"/>
    <property type="project" value="UniProtKB-SubCell"/>
</dbReference>
<accession>A0A0R3S3H1</accession>
<reference evidence="16" key="1">
    <citation type="submission" date="2017-02" db="UniProtKB">
        <authorList>
            <consortium name="WormBaseParasite"/>
        </authorList>
    </citation>
    <scope>IDENTIFICATION</scope>
</reference>
<keyword evidence="6" id="KW-0949">S-adenosyl-L-methionine</keyword>
<feature type="compositionally biased region" description="Polar residues" evidence="12">
    <location>
        <begin position="638"/>
        <end position="655"/>
    </location>
</feature>
<dbReference type="GO" id="GO:0005634">
    <property type="term" value="C:nucleus"/>
    <property type="evidence" value="ECO:0007669"/>
    <property type="project" value="UniProtKB-SubCell"/>
</dbReference>
<protein>
    <submittedName>
        <fullName evidence="16">Histone-lysine N-methyltransferase</fullName>
    </submittedName>
</protein>
<evidence type="ECO:0000256" key="10">
    <source>
        <dbReference type="ARBA" id="ARBA00022833"/>
    </source>
</evidence>
<dbReference type="GO" id="GO:0032259">
    <property type="term" value="P:methylation"/>
    <property type="evidence" value="ECO:0007669"/>
    <property type="project" value="UniProtKB-KW"/>
</dbReference>
<evidence type="ECO:0000256" key="9">
    <source>
        <dbReference type="ARBA" id="ARBA00022771"/>
    </source>
</evidence>
<feature type="domain" description="SET" evidence="13">
    <location>
        <begin position="480"/>
        <end position="600"/>
    </location>
</feature>
<evidence type="ECO:0000256" key="3">
    <source>
        <dbReference type="ARBA" id="ARBA00022454"/>
    </source>
</evidence>
<dbReference type="GO" id="GO:0008168">
    <property type="term" value="F:methyltransferase activity"/>
    <property type="evidence" value="ECO:0007669"/>
    <property type="project" value="UniProtKB-KW"/>
</dbReference>
<comment type="subcellular location">
    <subcellularLocation>
        <location evidence="2">Chromosome</location>
    </subcellularLocation>
    <subcellularLocation>
        <location evidence="1">Nucleus</location>
    </subcellularLocation>
</comment>
<dbReference type="SUPFAM" id="SSF82199">
    <property type="entry name" value="SET domain"/>
    <property type="match status" value="1"/>
</dbReference>
<dbReference type="SUPFAM" id="SSF57903">
    <property type="entry name" value="FYVE/PHD zinc finger"/>
    <property type="match status" value="1"/>
</dbReference>
<dbReference type="PROSITE" id="PS50868">
    <property type="entry name" value="POST_SET"/>
    <property type="match status" value="1"/>
</dbReference>
<keyword evidence="15" id="KW-1185">Reference proteome</keyword>
<dbReference type="Pfam" id="PF00856">
    <property type="entry name" value="SET"/>
    <property type="match status" value="1"/>
</dbReference>
<dbReference type="InterPro" id="IPR046341">
    <property type="entry name" value="SET_dom_sf"/>
</dbReference>
<keyword evidence="8" id="KW-0677">Repeat</keyword>
<evidence type="ECO:0000256" key="11">
    <source>
        <dbReference type="ARBA" id="ARBA00023242"/>
    </source>
</evidence>
<evidence type="ECO:0000313" key="16">
    <source>
        <dbReference type="WBParaSite" id="EEL_0000931301-mRNA-1"/>
    </source>
</evidence>
<dbReference type="GO" id="GO:0008270">
    <property type="term" value="F:zinc ion binding"/>
    <property type="evidence" value="ECO:0007669"/>
    <property type="project" value="UniProtKB-KW"/>
</dbReference>
<evidence type="ECO:0000259" key="13">
    <source>
        <dbReference type="PROSITE" id="PS50280"/>
    </source>
</evidence>
<feature type="region of interest" description="Disordered" evidence="12">
    <location>
        <begin position="630"/>
        <end position="655"/>
    </location>
</feature>
<dbReference type="PROSITE" id="PS50280">
    <property type="entry name" value="SET"/>
    <property type="match status" value="1"/>
</dbReference>
<organism evidence="15 16">
    <name type="scientific">Elaeophora elaphi</name>
    <dbReference type="NCBI Taxonomy" id="1147741"/>
    <lineage>
        <taxon>Eukaryota</taxon>
        <taxon>Metazoa</taxon>
        <taxon>Ecdysozoa</taxon>
        <taxon>Nematoda</taxon>
        <taxon>Chromadorea</taxon>
        <taxon>Rhabditida</taxon>
        <taxon>Spirurina</taxon>
        <taxon>Spiruromorpha</taxon>
        <taxon>Filarioidea</taxon>
        <taxon>Onchocercidae</taxon>
        <taxon>Elaeophora</taxon>
    </lineage>
</organism>
<evidence type="ECO:0000256" key="5">
    <source>
        <dbReference type="ARBA" id="ARBA00022679"/>
    </source>
</evidence>
<evidence type="ECO:0000259" key="14">
    <source>
        <dbReference type="PROSITE" id="PS50868"/>
    </source>
</evidence>
<evidence type="ECO:0000256" key="4">
    <source>
        <dbReference type="ARBA" id="ARBA00022603"/>
    </source>
</evidence>
<dbReference type="Gene3D" id="2.170.270.10">
    <property type="entry name" value="SET domain"/>
    <property type="match status" value="1"/>
</dbReference>
<feature type="domain" description="Post-SET" evidence="14">
    <location>
        <begin position="608"/>
        <end position="624"/>
    </location>
</feature>
<keyword evidence="3" id="KW-0158">Chromosome</keyword>
<dbReference type="InterPro" id="IPR003616">
    <property type="entry name" value="Post-SET_dom"/>
</dbReference>
<sequence length="700" mass="79221">MTSIEVNVAIAINIEIFEGVGKRECFICGKLEGPEDMKFDRCPSTSLNCNDGNAATADKDFSASDHNKIRKCSFPSCTLRFHENCFLTFTEGPYSSGTSDFVPRMHIFDKYGDLCANLKDSRKWLCPQHECNFCFQELLRKRAFLGTFIRCVKCVFAWHPSCVTAGSLHINRKYDRYVLCPRHNTLKRSSKRNIPYCIKCENSFENESQKVACDFCIRSFCQSCVIEQNNIKETEAENRAFACDFCLCFDFPRIGDYVLATYKSTFWPARTLHSDLLPTSLYSMNNMIEKLNEPGHVLIQWIEGLDIPNYDVVTCRDLVSFPKTLNCSFWKRMKAHPNIYKATEAIYASPEAAIGIRRPLPPEVKADTSPKYARIEANLNMNLAKASSDVVESDDCNCEPINGMRCTVFHDCLNRMLMAECPKNCDAAYFKKQNAHVGGTKRQIMKRATKSLANENSILPPQQMCANNFLRRHDIASDSLFMEEKLTDFKGFGAFAKCDIDEGTDLTEYVGLVVAKQEYSEKQNFRSSFNDLEESYYGMQFKKCDFCVDARNCGNIARSFNHSCEPNTKVDVVLVDGICRFKVSTIKNIKKGDELTFNYDTEIAEGLVGMECFCGSTNCRRIIGRKKSTSVKGRSALNEHTSNNNQGDAQSGTAGSESFSEIYANSDHSGQKHIQKKRRKCNESKGVIKDQACEISGFFI</sequence>
<dbReference type="SMART" id="SM00249">
    <property type="entry name" value="PHD"/>
    <property type="match status" value="3"/>
</dbReference>
<dbReference type="WBParaSite" id="EEL_0000931301-mRNA-1">
    <property type="protein sequence ID" value="EEL_0000931301-mRNA-1"/>
    <property type="gene ID" value="EEL_0000931301"/>
</dbReference>
<dbReference type="STRING" id="1147741.A0A0R3S3H1"/>
<name>A0A0R3S3H1_9BILA</name>
<dbReference type="InterPro" id="IPR011011">
    <property type="entry name" value="Znf_FYVE_PHD"/>
</dbReference>
<dbReference type="InterPro" id="IPR050777">
    <property type="entry name" value="SET2_Histone-Lys_MeTrsfase"/>
</dbReference>
<dbReference type="AlphaFoldDB" id="A0A0R3S3H1"/>
<evidence type="ECO:0000256" key="2">
    <source>
        <dbReference type="ARBA" id="ARBA00004286"/>
    </source>
</evidence>
<dbReference type="InterPro" id="IPR001214">
    <property type="entry name" value="SET_dom"/>
</dbReference>
<dbReference type="InterPro" id="IPR001965">
    <property type="entry name" value="Znf_PHD"/>
</dbReference>
<dbReference type="PANTHER" id="PTHR22884">
    <property type="entry name" value="SET DOMAIN PROTEINS"/>
    <property type="match status" value="1"/>
</dbReference>
<dbReference type="Proteomes" id="UP000050640">
    <property type="component" value="Unplaced"/>
</dbReference>
<proteinExistence type="predicted"/>
<evidence type="ECO:0000256" key="7">
    <source>
        <dbReference type="ARBA" id="ARBA00022723"/>
    </source>
</evidence>
<dbReference type="SMART" id="SM00317">
    <property type="entry name" value="SET"/>
    <property type="match status" value="1"/>
</dbReference>
<keyword evidence="9" id="KW-0863">Zinc-finger</keyword>
<evidence type="ECO:0000256" key="12">
    <source>
        <dbReference type="SAM" id="MobiDB-lite"/>
    </source>
</evidence>
<evidence type="ECO:0000256" key="8">
    <source>
        <dbReference type="ARBA" id="ARBA00022737"/>
    </source>
</evidence>